<gene>
    <name evidence="7" type="ORF">JKA74_19820</name>
</gene>
<feature type="transmembrane region" description="Helical" evidence="5">
    <location>
        <begin position="242"/>
        <end position="261"/>
    </location>
</feature>
<feature type="transmembrane region" description="Helical" evidence="5">
    <location>
        <begin position="273"/>
        <end position="291"/>
    </location>
</feature>
<feature type="transmembrane region" description="Helical" evidence="5">
    <location>
        <begin position="77"/>
        <end position="95"/>
    </location>
</feature>
<protein>
    <submittedName>
        <fullName evidence="7">MFS transporter</fullName>
    </submittedName>
</protein>
<dbReference type="GO" id="GO:0016020">
    <property type="term" value="C:membrane"/>
    <property type="evidence" value="ECO:0007669"/>
    <property type="project" value="UniProtKB-SubCell"/>
</dbReference>
<evidence type="ECO:0000256" key="3">
    <source>
        <dbReference type="ARBA" id="ARBA00022989"/>
    </source>
</evidence>
<dbReference type="Proteomes" id="UP000611723">
    <property type="component" value="Unassembled WGS sequence"/>
</dbReference>
<keyword evidence="8" id="KW-1185">Reference proteome</keyword>
<comment type="subcellular location">
    <subcellularLocation>
        <location evidence="1">Membrane</location>
        <topology evidence="1">Multi-pass membrane protein</topology>
    </subcellularLocation>
</comment>
<evidence type="ECO:0000256" key="1">
    <source>
        <dbReference type="ARBA" id="ARBA00004141"/>
    </source>
</evidence>
<feature type="transmembrane region" description="Helical" evidence="5">
    <location>
        <begin position="297"/>
        <end position="316"/>
    </location>
</feature>
<evidence type="ECO:0000256" key="2">
    <source>
        <dbReference type="ARBA" id="ARBA00022692"/>
    </source>
</evidence>
<dbReference type="GO" id="GO:0022857">
    <property type="term" value="F:transmembrane transporter activity"/>
    <property type="evidence" value="ECO:0007669"/>
    <property type="project" value="InterPro"/>
</dbReference>
<organism evidence="7 8">
    <name type="scientific">Marivirga aurantiaca</name>
    <dbReference type="NCBI Taxonomy" id="2802615"/>
    <lineage>
        <taxon>Bacteria</taxon>
        <taxon>Pseudomonadati</taxon>
        <taxon>Bacteroidota</taxon>
        <taxon>Cytophagia</taxon>
        <taxon>Cytophagales</taxon>
        <taxon>Marivirgaceae</taxon>
        <taxon>Marivirga</taxon>
    </lineage>
</organism>
<dbReference type="PANTHER" id="PTHR23514">
    <property type="entry name" value="BYPASS OF STOP CODON PROTEIN 6"/>
    <property type="match status" value="1"/>
</dbReference>
<evidence type="ECO:0000313" key="8">
    <source>
        <dbReference type="Proteomes" id="UP000611723"/>
    </source>
</evidence>
<dbReference type="InterPro" id="IPR011701">
    <property type="entry name" value="MFS"/>
</dbReference>
<evidence type="ECO:0000256" key="4">
    <source>
        <dbReference type="ARBA" id="ARBA00023136"/>
    </source>
</evidence>
<evidence type="ECO:0000313" key="7">
    <source>
        <dbReference type="EMBL" id="MBK6267300.1"/>
    </source>
</evidence>
<feature type="transmembrane region" description="Helical" evidence="5">
    <location>
        <begin position="101"/>
        <end position="120"/>
    </location>
</feature>
<evidence type="ECO:0000259" key="6">
    <source>
        <dbReference type="PROSITE" id="PS50850"/>
    </source>
</evidence>
<dbReference type="Gene3D" id="1.20.1250.20">
    <property type="entry name" value="MFS general substrate transporter like domains"/>
    <property type="match status" value="2"/>
</dbReference>
<dbReference type="InterPro" id="IPR051788">
    <property type="entry name" value="MFS_Transporter"/>
</dbReference>
<keyword evidence="4 5" id="KW-0472">Membrane</keyword>
<dbReference type="SUPFAM" id="SSF103473">
    <property type="entry name" value="MFS general substrate transporter"/>
    <property type="match status" value="1"/>
</dbReference>
<feature type="domain" description="Major facilitator superfamily (MFS) profile" evidence="6">
    <location>
        <begin position="206"/>
        <end position="382"/>
    </location>
</feature>
<sequence>MTNNETHTLMKSRIAISAIFFCYGLIFSSWAARIPTVQEKFDLSETELGTLLLMLPIGSFISLPLAGLLVAKWNSKLITQIAINLYLISLLLIGLSNNVYLLAFVLFFFGMMGNMVNIAINTQAVTLEKNYGRNIMASFHGMWSLAGFAGATIGAYMIGTDVLLKYHYAIVVVAGVIAAWISFNWLLKNDQEEGEEKPVFALPDKGLILLGVIAFCSMMAEGTMFDWSGVYFRKVVNAPEKWIGLGYTAFMISMAGTRFLADNFTKKYGIKNVIRVSGLFTVSGLLLSILFPYFITSIIGFFIVGIGVSSVIPLVFSAAGRTKTMSSGVALASISTMGFFGFLLGPPLIGFLAGWMNLQLSFSFIALMGLAVVILAGKIKTD</sequence>
<feature type="transmembrane region" description="Helical" evidence="5">
    <location>
        <begin position="358"/>
        <end position="377"/>
    </location>
</feature>
<accession>A0A934X2R4</accession>
<reference evidence="7" key="1">
    <citation type="submission" date="2021-01" db="EMBL/GenBank/DDBJ databases">
        <title>Marivirga aurantiaca sp. nov., isolated from intertidal surface sediments.</title>
        <authorList>
            <person name="Zhang M."/>
        </authorList>
    </citation>
    <scope>NUCLEOTIDE SEQUENCE</scope>
    <source>
        <strain evidence="7">S37H4</strain>
    </source>
</reference>
<keyword evidence="3 5" id="KW-1133">Transmembrane helix</keyword>
<feature type="transmembrane region" description="Helical" evidence="5">
    <location>
        <begin position="12"/>
        <end position="31"/>
    </location>
</feature>
<comment type="caution">
    <text evidence="7">The sequence shown here is derived from an EMBL/GenBank/DDBJ whole genome shotgun (WGS) entry which is preliminary data.</text>
</comment>
<dbReference type="InterPro" id="IPR036259">
    <property type="entry name" value="MFS_trans_sf"/>
</dbReference>
<dbReference type="InterPro" id="IPR020846">
    <property type="entry name" value="MFS_dom"/>
</dbReference>
<dbReference type="CDD" id="cd17393">
    <property type="entry name" value="MFS_MosC_like"/>
    <property type="match status" value="1"/>
</dbReference>
<dbReference type="PROSITE" id="PS50850">
    <property type="entry name" value="MFS"/>
    <property type="match status" value="1"/>
</dbReference>
<keyword evidence="2 5" id="KW-0812">Transmembrane</keyword>
<feature type="transmembrane region" description="Helical" evidence="5">
    <location>
        <begin position="51"/>
        <end position="70"/>
    </location>
</feature>
<feature type="transmembrane region" description="Helical" evidence="5">
    <location>
        <begin position="166"/>
        <end position="187"/>
    </location>
</feature>
<dbReference type="Pfam" id="PF07690">
    <property type="entry name" value="MFS_1"/>
    <property type="match status" value="1"/>
</dbReference>
<dbReference type="AlphaFoldDB" id="A0A934X2R4"/>
<feature type="transmembrane region" description="Helical" evidence="5">
    <location>
        <begin position="207"/>
        <end position="230"/>
    </location>
</feature>
<name>A0A934X2R4_9BACT</name>
<evidence type="ECO:0000256" key="5">
    <source>
        <dbReference type="SAM" id="Phobius"/>
    </source>
</evidence>
<dbReference type="PANTHER" id="PTHR23514:SF13">
    <property type="entry name" value="INNER MEMBRANE PROTEIN YBJJ"/>
    <property type="match status" value="1"/>
</dbReference>
<feature type="transmembrane region" description="Helical" evidence="5">
    <location>
        <begin position="328"/>
        <end position="352"/>
    </location>
</feature>
<feature type="transmembrane region" description="Helical" evidence="5">
    <location>
        <begin position="141"/>
        <end position="160"/>
    </location>
</feature>
<proteinExistence type="predicted"/>
<dbReference type="EMBL" id="JAEQBW010000016">
    <property type="protein sequence ID" value="MBK6267300.1"/>
    <property type="molecule type" value="Genomic_DNA"/>
</dbReference>